<reference evidence="1 2" key="1">
    <citation type="submission" date="2020-08" db="EMBL/GenBank/DDBJ databases">
        <title>Functional genomics of gut bacteria from endangered species of beetles.</title>
        <authorList>
            <person name="Carlos-Shanley C."/>
        </authorList>
    </citation>
    <scope>NUCLEOTIDE SEQUENCE [LARGE SCALE GENOMIC DNA]</scope>
    <source>
        <strain evidence="1 2">S00123</strain>
    </source>
</reference>
<evidence type="ECO:0000313" key="2">
    <source>
        <dbReference type="Proteomes" id="UP000539957"/>
    </source>
</evidence>
<keyword evidence="2" id="KW-1185">Reference proteome</keyword>
<dbReference type="AlphaFoldDB" id="A0A7W7INQ9"/>
<accession>A0A7W7INQ9</accession>
<dbReference type="Proteomes" id="UP000539957">
    <property type="component" value="Unassembled WGS sequence"/>
</dbReference>
<proteinExistence type="predicted"/>
<evidence type="ECO:0000313" key="1">
    <source>
        <dbReference type="EMBL" id="MBB4797738.1"/>
    </source>
</evidence>
<gene>
    <name evidence="1" type="ORF">HNP32_001462</name>
</gene>
<name>A0A7W7INQ9_9CAUL</name>
<protein>
    <submittedName>
        <fullName evidence="1">Uncharacterized protein</fullName>
    </submittedName>
</protein>
<organism evidence="1 2">
    <name type="scientific">Brevundimonas bullata</name>
    <dbReference type="NCBI Taxonomy" id="13160"/>
    <lineage>
        <taxon>Bacteria</taxon>
        <taxon>Pseudomonadati</taxon>
        <taxon>Pseudomonadota</taxon>
        <taxon>Alphaproteobacteria</taxon>
        <taxon>Caulobacterales</taxon>
        <taxon>Caulobacteraceae</taxon>
        <taxon>Brevundimonas</taxon>
    </lineage>
</organism>
<comment type="caution">
    <text evidence="1">The sequence shown here is derived from an EMBL/GenBank/DDBJ whole genome shotgun (WGS) entry which is preliminary data.</text>
</comment>
<sequence>MIAQVLAALFATGALSESQASSQPQISTPESERAVQLDDLEVTGRRMDSLIRSFVDEVAAPNAGRGIARWDGSICVGVANLRGDAARYIVDRVSTVAEDVGLTPGTPGCSPNLMIIATDDGGTLAAHMVDSHKRALRMGGTGMDRGGAALRRFQETDRPVRWWQVSMPINSETGQRAISLPGECQAPCTSPVDYAPAISTFSASRLRTQIVDNIFRTIVILDVDDISQVSITQLADYIAMVSLAQIDPEADTSAYASILNVFDDASISLGLTEWDKAYLSGLYNAERSQKNMRSGKTEIAASIQRAHTRLVDRAEQEAAPEDAPRD</sequence>
<dbReference type="EMBL" id="JACHKY010000002">
    <property type="protein sequence ID" value="MBB4797738.1"/>
    <property type="molecule type" value="Genomic_DNA"/>
</dbReference>
<dbReference type="RefSeq" id="WP_184268544.1">
    <property type="nucleotide sequence ID" value="NZ_JACHKY010000002.1"/>
</dbReference>